<dbReference type="SMART" id="SM00248">
    <property type="entry name" value="ANK"/>
    <property type="match status" value="2"/>
</dbReference>
<feature type="region of interest" description="Disordered" evidence="9">
    <location>
        <begin position="572"/>
        <end position="598"/>
    </location>
</feature>
<feature type="coiled-coil region" evidence="8">
    <location>
        <begin position="602"/>
        <end position="629"/>
    </location>
</feature>
<keyword evidence="3" id="KW-1003">Cell membrane</keyword>
<dbReference type="InterPro" id="IPR021832">
    <property type="entry name" value="ANKRD13"/>
</dbReference>
<evidence type="ECO:0000256" key="2">
    <source>
        <dbReference type="ARBA" id="ARBA00004603"/>
    </source>
</evidence>
<dbReference type="KEGG" id="aten:116297790"/>
<feature type="domain" description="Ankyrin repeat" evidence="10">
    <location>
        <begin position="172"/>
        <end position="506"/>
    </location>
</feature>
<dbReference type="PANTHER" id="PTHR12447:SF31">
    <property type="entry name" value="LD31969P"/>
    <property type="match status" value="1"/>
</dbReference>
<keyword evidence="8" id="KW-0175">Coiled coil</keyword>
<dbReference type="GeneID" id="116297790"/>
<dbReference type="Gene3D" id="1.25.40.20">
    <property type="entry name" value="Ankyrin repeat-containing domain"/>
    <property type="match status" value="1"/>
</dbReference>
<keyword evidence="4" id="KW-0677">Repeat</keyword>
<proteinExistence type="predicted"/>
<dbReference type="Pfam" id="PF02809">
    <property type="entry name" value="UIM"/>
    <property type="match status" value="4"/>
</dbReference>
<name>A0A6P8IB23_ACTTE</name>
<dbReference type="PANTHER" id="PTHR12447">
    <property type="entry name" value="ANKYRIN REPEAT DOMAIN-CONTAINING PROTEIN 13"/>
    <property type="match status" value="1"/>
</dbReference>
<keyword evidence="11" id="KW-1185">Reference proteome</keyword>
<gene>
    <name evidence="12" type="primary">LOC116297790</name>
</gene>
<sequence>MATVGKDVLVAPPSQITCDQILSEYPFHWFVWNKDASSIEEELALARNDKEKTDTRGRTAIHLAVSLGYVDCVKALLHGGCDANAINKDGWNVLQEAISTGNPEITSLVLQHRDFQRGNQRLAGIPELLEDLKAAPDFYVEMKWEFTSWVPFMSRMCPSDTYKIYKSGAAVRVDTTLLGFDQNDWQRGNRTYVFKGEENGGVFLEIDHDRGRVWKETLSIRDDVRDVSSTKVSEDVLNQRMSAPIVTTYLDTDNIAFTRHKTMWGWGGDKTETIDNLECKVYTGSGVEVVTKTRVEHLAEDDKKNVETFPVPQGIAGSGLHTLLGIEDETTNPLEDEDKQDLVDPTSTNPYRMTVEEYFNPSLSKQGRDIGRLKEMSTKRQKFRATISMADPHPLSLQQQVLPIIKLLAISNAHFAKLRDFIALHLPAGFPVKIEIPLFHVLNAKITFGNIDSRDKTVTGVHCLYVPPDAASNEGGKEEEGETASRPVIQSCTIDSQCFEAPSGYRLLRAGEHPVPVRDEEDELLQLAIQQSLLEYSNVSPGDKAAVKSLVDNEDEDKMLQRAIRESMKECGIAEGPSNTPPSENNQENDDNNAEDQLKLVMALSQQQLAEDERRRRQEEEELQRVLELSMTEK</sequence>
<protein>
    <submittedName>
        <fullName evidence="12">Ankyrin repeat domain-containing protein 13D-like</fullName>
    </submittedName>
</protein>
<dbReference type="PROSITE" id="PS50330">
    <property type="entry name" value="UIM"/>
    <property type="match status" value="3"/>
</dbReference>
<evidence type="ECO:0000256" key="9">
    <source>
        <dbReference type="SAM" id="MobiDB-lite"/>
    </source>
</evidence>
<dbReference type="PROSITE" id="PS50297">
    <property type="entry name" value="ANK_REP_REGION"/>
    <property type="match status" value="1"/>
</dbReference>
<evidence type="ECO:0000256" key="3">
    <source>
        <dbReference type="ARBA" id="ARBA00022475"/>
    </source>
</evidence>
<dbReference type="GO" id="GO:0005886">
    <property type="term" value="C:plasma membrane"/>
    <property type="evidence" value="ECO:0007669"/>
    <property type="project" value="UniProtKB-SubCell"/>
</dbReference>
<evidence type="ECO:0000256" key="4">
    <source>
        <dbReference type="ARBA" id="ARBA00022737"/>
    </source>
</evidence>
<dbReference type="Pfam" id="PF11904">
    <property type="entry name" value="ANKRD13_C"/>
    <property type="match status" value="1"/>
</dbReference>
<evidence type="ECO:0000256" key="7">
    <source>
        <dbReference type="PROSITE-ProRule" id="PRU00023"/>
    </source>
</evidence>
<dbReference type="InterPro" id="IPR036770">
    <property type="entry name" value="Ankyrin_rpt-contain_sf"/>
</dbReference>
<dbReference type="AlphaFoldDB" id="A0A6P8IB23"/>
<evidence type="ECO:0000256" key="5">
    <source>
        <dbReference type="ARBA" id="ARBA00023136"/>
    </source>
</evidence>
<evidence type="ECO:0000256" key="6">
    <source>
        <dbReference type="ARBA" id="ARBA00024956"/>
    </source>
</evidence>
<dbReference type="OrthoDB" id="1585644at2759"/>
<evidence type="ECO:0000313" key="11">
    <source>
        <dbReference type="Proteomes" id="UP000515163"/>
    </source>
</evidence>
<organism evidence="11 12">
    <name type="scientific">Actinia tenebrosa</name>
    <name type="common">Australian red waratah sea anemone</name>
    <dbReference type="NCBI Taxonomy" id="6105"/>
    <lineage>
        <taxon>Eukaryota</taxon>
        <taxon>Metazoa</taxon>
        <taxon>Cnidaria</taxon>
        <taxon>Anthozoa</taxon>
        <taxon>Hexacorallia</taxon>
        <taxon>Actiniaria</taxon>
        <taxon>Actiniidae</taxon>
        <taxon>Actinia</taxon>
    </lineage>
</organism>
<dbReference type="PROSITE" id="PS50088">
    <property type="entry name" value="ANK_REPEAT"/>
    <property type="match status" value="1"/>
</dbReference>
<dbReference type="GO" id="GO:0005770">
    <property type="term" value="C:late endosome"/>
    <property type="evidence" value="ECO:0007669"/>
    <property type="project" value="UniProtKB-SubCell"/>
</dbReference>
<dbReference type="InterPro" id="IPR002110">
    <property type="entry name" value="Ankyrin_rpt"/>
</dbReference>
<dbReference type="FunCoup" id="A0A6P8IB23">
    <property type="interactions" value="2658"/>
</dbReference>
<dbReference type="Pfam" id="PF12796">
    <property type="entry name" value="Ank_2"/>
    <property type="match status" value="1"/>
</dbReference>
<evidence type="ECO:0000259" key="10">
    <source>
        <dbReference type="Pfam" id="PF11904"/>
    </source>
</evidence>
<dbReference type="SMART" id="SM00726">
    <property type="entry name" value="UIM"/>
    <property type="match status" value="4"/>
</dbReference>
<dbReference type="RefSeq" id="XP_031561945.1">
    <property type="nucleotide sequence ID" value="XM_031706085.1"/>
</dbReference>
<dbReference type="InterPro" id="IPR003903">
    <property type="entry name" value="UIM_dom"/>
</dbReference>
<dbReference type="InParanoid" id="A0A6P8IB23"/>
<keyword evidence="7" id="KW-0040">ANK repeat</keyword>
<evidence type="ECO:0000256" key="8">
    <source>
        <dbReference type="SAM" id="Coils"/>
    </source>
</evidence>
<dbReference type="SUPFAM" id="SSF48403">
    <property type="entry name" value="Ankyrin repeat"/>
    <property type="match status" value="1"/>
</dbReference>
<comment type="function">
    <text evidence="6">Ubiquitin-binding protein that specifically recognizes and binds 'Lys-63'-linked ubiquitin. Does not bind 'Lys-48'-linked ubiquitin. Positively regulates the internalization of ligand-activated EGFR by binding to the Ub moiety of ubiquitinated EGFR at the cell membrane.</text>
</comment>
<comment type="subcellular location">
    <subcellularLocation>
        <location evidence="1">Cell membrane</location>
    </subcellularLocation>
    <subcellularLocation>
        <location evidence="2">Late endosome</location>
    </subcellularLocation>
</comment>
<evidence type="ECO:0000313" key="12">
    <source>
        <dbReference type="RefSeq" id="XP_031561945.1"/>
    </source>
</evidence>
<reference evidence="12" key="1">
    <citation type="submission" date="2025-08" db="UniProtKB">
        <authorList>
            <consortium name="RefSeq"/>
        </authorList>
    </citation>
    <scope>IDENTIFICATION</scope>
    <source>
        <tissue evidence="12">Tentacle</tissue>
    </source>
</reference>
<evidence type="ECO:0000256" key="1">
    <source>
        <dbReference type="ARBA" id="ARBA00004236"/>
    </source>
</evidence>
<accession>A0A6P8IB23</accession>
<feature type="repeat" description="ANK" evidence="7">
    <location>
        <begin position="56"/>
        <end position="88"/>
    </location>
</feature>
<dbReference type="Proteomes" id="UP000515163">
    <property type="component" value="Unplaced"/>
</dbReference>
<dbReference type="InterPro" id="IPR055285">
    <property type="entry name" value="ANKRD13_C"/>
</dbReference>
<keyword evidence="5" id="KW-0472">Membrane</keyword>